<evidence type="ECO:0000256" key="2">
    <source>
        <dbReference type="ARBA" id="ARBA00022448"/>
    </source>
</evidence>
<comment type="similarity">
    <text evidence="7">Belongs to the binding-protein-dependent transport system permease family.</text>
</comment>
<dbReference type="PROSITE" id="PS50928">
    <property type="entry name" value="ABC_TM1"/>
    <property type="match status" value="1"/>
</dbReference>
<dbReference type="InterPro" id="IPR000515">
    <property type="entry name" value="MetI-like"/>
</dbReference>
<gene>
    <name evidence="9" type="ORF">ACFQRF_23465</name>
</gene>
<evidence type="ECO:0000259" key="8">
    <source>
        <dbReference type="PROSITE" id="PS50928"/>
    </source>
</evidence>
<comment type="caution">
    <text evidence="9">The sequence shown here is derived from an EMBL/GenBank/DDBJ whole genome shotgun (WGS) entry which is preliminary data.</text>
</comment>
<dbReference type="PANTHER" id="PTHR43386:SF1">
    <property type="entry name" value="D,D-DIPEPTIDE TRANSPORT SYSTEM PERMEASE PROTEIN DDPC-RELATED"/>
    <property type="match status" value="1"/>
</dbReference>
<reference evidence="10" key="1">
    <citation type="journal article" date="2019" name="Int. J. Syst. Evol. Microbiol.">
        <title>The Global Catalogue of Microorganisms (GCM) 10K type strain sequencing project: providing services to taxonomists for standard genome sequencing and annotation.</title>
        <authorList>
            <consortium name="The Broad Institute Genomics Platform"/>
            <consortium name="The Broad Institute Genome Sequencing Center for Infectious Disease"/>
            <person name="Wu L."/>
            <person name="Ma J."/>
        </authorList>
    </citation>
    <scope>NUCLEOTIDE SEQUENCE [LARGE SCALE GENOMIC DNA]</scope>
    <source>
        <strain evidence="10">CGMCC 4.7382</strain>
    </source>
</reference>
<sequence>MTATSDSTSSPSSVPERPAAVRRLLAELRRSPVIAVTTALLLLIALVALLAPWLAPYPEHATGATDTGQALQPPSAAHWFGTDELGRDVFSRVLYGARFGPAIALVVVVVSLVVGTVIGLVAGYFGGWIDEILMRVTDVFLAVPALLLALALAAVLPPGLVGVTIALAVTWWPWYARLVRGEAASVAGRRHIEACRALGLSRWRILFRHVLPGSVTPLLVQASTDIGGVILVASGLSFLGLGAQSPTPDWGLMVQQSQNRFVTEWWIGTFPGLAIMLVAALCYVLGDALRDRLDPRRTPRI</sequence>
<proteinExistence type="inferred from homology"/>
<dbReference type="PANTHER" id="PTHR43386">
    <property type="entry name" value="OLIGOPEPTIDE TRANSPORT SYSTEM PERMEASE PROTEIN APPC"/>
    <property type="match status" value="1"/>
</dbReference>
<evidence type="ECO:0000256" key="3">
    <source>
        <dbReference type="ARBA" id="ARBA00022475"/>
    </source>
</evidence>
<feature type="transmembrane region" description="Helical" evidence="7">
    <location>
        <begin position="139"/>
        <end position="172"/>
    </location>
</feature>
<keyword evidence="6 7" id="KW-0472">Membrane</keyword>
<evidence type="ECO:0000256" key="4">
    <source>
        <dbReference type="ARBA" id="ARBA00022692"/>
    </source>
</evidence>
<feature type="transmembrane region" description="Helical" evidence="7">
    <location>
        <begin position="102"/>
        <end position="127"/>
    </location>
</feature>
<feature type="transmembrane region" description="Helical" evidence="7">
    <location>
        <begin position="265"/>
        <end position="286"/>
    </location>
</feature>
<protein>
    <submittedName>
        <fullName evidence="9">ABC transporter permease</fullName>
    </submittedName>
</protein>
<dbReference type="InterPro" id="IPR025966">
    <property type="entry name" value="OppC_N"/>
</dbReference>
<keyword evidence="5 7" id="KW-1133">Transmembrane helix</keyword>
<keyword evidence="4 7" id="KW-0812">Transmembrane</keyword>
<dbReference type="CDD" id="cd06261">
    <property type="entry name" value="TM_PBP2"/>
    <property type="match status" value="1"/>
</dbReference>
<feature type="domain" description="ABC transmembrane type-1" evidence="8">
    <location>
        <begin position="101"/>
        <end position="286"/>
    </location>
</feature>
<keyword evidence="3" id="KW-1003">Cell membrane</keyword>
<organism evidence="9 10">
    <name type="scientific">Marinactinospora rubrisoli</name>
    <dbReference type="NCBI Taxonomy" id="2715399"/>
    <lineage>
        <taxon>Bacteria</taxon>
        <taxon>Bacillati</taxon>
        <taxon>Actinomycetota</taxon>
        <taxon>Actinomycetes</taxon>
        <taxon>Streptosporangiales</taxon>
        <taxon>Nocardiopsidaceae</taxon>
        <taxon>Marinactinospora</taxon>
    </lineage>
</organism>
<evidence type="ECO:0000256" key="7">
    <source>
        <dbReference type="RuleBase" id="RU363032"/>
    </source>
</evidence>
<keyword evidence="2 7" id="KW-0813">Transport</keyword>
<name>A0ABW2KNZ3_9ACTN</name>
<dbReference type="Proteomes" id="UP001596540">
    <property type="component" value="Unassembled WGS sequence"/>
</dbReference>
<keyword evidence="10" id="KW-1185">Reference proteome</keyword>
<evidence type="ECO:0000256" key="5">
    <source>
        <dbReference type="ARBA" id="ARBA00022989"/>
    </source>
</evidence>
<dbReference type="InterPro" id="IPR035906">
    <property type="entry name" value="MetI-like_sf"/>
</dbReference>
<dbReference type="EMBL" id="JBHTBH010000013">
    <property type="protein sequence ID" value="MFC7330694.1"/>
    <property type="molecule type" value="Genomic_DNA"/>
</dbReference>
<dbReference type="Pfam" id="PF00528">
    <property type="entry name" value="BPD_transp_1"/>
    <property type="match status" value="1"/>
</dbReference>
<feature type="transmembrane region" description="Helical" evidence="7">
    <location>
        <begin position="226"/>
        <end position="244"/>
    </location>
</feature>
<dbReference type="Gene3D" id="1.10.3720.10">
    <property type="entry name" value="MetI-like"/>
    <property type="match status" value="1"/>
</dbReference>
<dbReference type="SUPFAM" id="SSF161098">
    <property type="entry name" value="MetI-like"/>
    <property type="match status" value="1"/>
</dbReference>
<evidence type="ECO:0000313" key="10">
    <source>
        <dbReference type="Proteomes" id="UP001596540"/>
    </source>
</evidence>
<feature type="transmembrane region" description="Helical" evidence="7">
    <location>
        <begin position="32"/>
        <end position="55"/>
    </location>
</feature>
<dbReference type="RefSeq" id="WP_379873340.1">
    <property type="nucleotide sequence ID" value="NZ_JBHTBH010000013.1"/>
</dbReference>
<evidence type="ECO:0000256" key="6">
    <source>
        <dbReference type="ARBA" id="ARBA00023136"/>
    </source>
</evidence>
<dbReference type="InterPro" id="IPR050366">
    <property type="entry name" value="BP-dependent_transpt_permease"/>
</dbReference>
<dbReference type="Pfam" id="PF12911">
    <property type="entry name" value="OppC_N"/>
    <property type="match status" value="1"/>
</dbReference>
<comment type="subcellular location">
    <subcellularLocation>
        <location evidence="1 7">Cell membrane</location>
        <topology evidence="1 7">Multi-pass membrane protein</topology>
    </subcellularLocation>
</comment>
<accession>A0ABW2KNZ3</accession>
<evidence type="ECO:0000313" key="9">
    <source>
        <dbReference type="EMBL" id="MFC7330694.1"/>
    </source>
</evidence>
<evidence type="ECO:0000256" key="1">
    <source>
        <dbReference type="ARBA" id="ARBA00004651"/>
    </source>
</evidence>